<evidence type="ECO:0000256" key="1">
    <source>
        <dbReference type="SAM" id="SignalP"/>
    </source>
</evidence>
<evidence type="ECO:0000313" key="2">
    <source>
        <dbReference type="EMBL" id="KUP90614.1"/>
    </source>
</evidence>
<dbReference type="EMBL" id="LPUY01000138">
    <property type="protein sequence ID" value="KUP90614.1"/>
    <property type="molecule type" value="Genomic_DNA"/>
</dbReference>
<comment type="caution">
    <text evidence="2">The sequence shown here is derived from an EMBL/GenBank/DDBJ whole genome shotgun (WGS) entry which is preliminary data.</text>
</comment>
<name>A0A132BQJ0_9RHOB</name>
<protein>
    <submittedName>
        <fullName evidence="2">Uncharacterized protein</fullName>
    </submittedName>
</protein>
<evidence type="ECO:0000313" key="3">
    <source>
        <dbReference type="Proteomes" id="UP000068382"/>
    </source>
</evidence>
<dbReference type="PATRIC" id="fig|1768241.3.peg.4678"/>
<feature type="signal peptide" evidence="1">
    <location>
        <begin position="1"/>
        <end position="18"/>
    </location>
</feature>
<dbReference type="RefSeq" id="WP_232367862.1">
    <property type="nucleotide sequence ID" value="NZ_LPUY01000138.1"/>
</dbReference>
<organism evidence="2 3">
    <name type="scientific">Tritonibacter horizontis</name>
    <dbReference type="NCBI Taxonomy" id="1768241"/>
    <lineage>
        <taxon>Bacteria</taxon>
        <taxon>Pseudomonadati</taxon>
        <taxon>Pseudomonadota</taxon>
        <taxon>Alphaproteobacteria</taxon>
        <taxon>Rhodobacterales</taxon>
        <taxon>Paracoccaceae</taxon>
        <taxon>Tritonibacter</taxon>
    </lineage>
</organism>
<feature type="chain" id="PRO_5007288464" evidence="1">
    <location>
        <begin position="19"/>
        <end position="228"/>
    </location>
</feature>
<dbReference type="AlphaFoldDB" id="A0A132BQJ0"/>
<sequence>MLRSAALLVLFCSVFPVALLTGPRSPQAGAWLEQTQRGFISSSLRLRPSGQELSAYAAYGVTPTLTFGLDLNQSDSGGVQSAHALAFARLPLRQHDTGWQWAMELAAGQRRHSSSWSGVTRVTLSAGRGWQLAGRSGWIAGDLAREWGGPDATQAWKLDSTLGFNARSGAAPILQIELYQPREAALVSKLLPGLRWSLRNDRELLTGVEWRSFGDTRLGLRLELWHRF</sequence>
<keyword evidence="3" id="KW-1185">Reference proteome</keyword>
<keyword evidence="1" id="KW-0732">Signal</keyword>
<proteinExistence type="predicted"/>
<dbReference type="Proteomes" id="UP000068382">
    <property type="component" value="Unassembled WGS sequence"/>
</dbReference>
<accession>A0A132BQJ0</accession>
<gene>
    <name evidence="2" type="ORF">TRIHO_44800</name>
</gene>
<reference evidence="2 3" key="1">
    <citation type="submission" date="2015-12" db="EMBL/GenBank/DDBJ databases">
        <title>Genome sequence of the marine Rhodobacteraceae strain O3.65, Candidatus Tritonibacter horizontis.</title>
        <authorList>
            <person name="Poehlein A."/>
            <person name="Giebel H.A."/>
            <person name="Voget S."/>
            <person name="Brinkhoff T."/>
        </authorList>
    </citation>
    <scope>NUCLEOTIDE SEQUENCE [LARGE SCALE GENOMIC DNA]</scope>
    <source>
        <strain evidence="2 3">O3.65</strain>
    </source>
</reference>